<dbReference type="InterPro" id="IPR002068">
    <property type="entry name" value="A-crystallin/Hsp20_dom"/>
</dbReference>
<evidence type="ECO:0000313" key="8">
    <source>
        <dbReference type="Proteomes" id="UP001346149"/>
    </source>
</evidence>
<comment type="similarity">
    <text evidence="2 3">Belongs to the small heat shock protein (HSP20) family.</text>
</comment>
<sequence length="215" mass="24531">MANLIRSKKVFKTRSRSRSNNDTVEELNPSWDWGEDSGNHYIRINLPDFKKDDIKIQAVGHDEVTISGERRVKDKFVYFEKKYKVPENADNQSFSWKLEDGILTVNIPKRPITEENINGSPPDQAEKAMGASDTHADEKASHEMSPIRTETKTETVETKEEKNGAVQNGKESCRAERSGYQFTRWIVQAIENNKSVIITAIVAFSMGVFTSRKIY</sequence>
<evidence type="ECO:0000256" key="3">
    <source>
        <dbReference type="RuleBase" id="RU003616"/>
    </source>
</evidence>
<gene>
    <name evidence="7" type="ORF">SAY86_014853</name>
</gene>
<dbReference type="InterPro" id="IPR007052">
    <property type="entry name" value="CS_dom"/>
</dbReference>
<dbReference type="Pfam" id="PF00011">
    <property type="entry name" value="HSP20"/>
    <property type="match status" value="1"/>
</dbReference>
<organism evidence="7 8">
    <name type="scientific">Trapa natans</name>
    <name type="common">Water chestnut</name>
    <dbReference type="NCBI Taxonomy" id="22666"/>
    <lineage>
        <taxon>Eukaryota</taxon>
        <taxon>Viridiplantae</taxon>
        <taxon>Streptophyta</taxon>
        <taxon>Embryophyta</taxon>
        <taxon>Tracheophyta</taxon>
        <taxon>Spermatophyta</taxon>
        <taxon>Magnoliopsida</taxon>
        <taxon>eudicotyledons</taxon>
        <taxon>Gunneridae</taxon>
        <taxon>Pentapetalae</taxon>
        <taxon>rosids</taxon>
        <taxon>malvids</taxon>
        <taxon>Myrtales</taxon>
        <taxon>Lythraceae</taxon>
        <taxon>Trapa</taxon>
    </lineage>
</organism>
<feature type="compositionally biased region" description="Basic and acidic residues" evidence="4">
    <location>
        <begin position="149"/>
        <end position="163"/>
    </location>
</feature>
<dbReference type="AlphaFoldDB" id="A0AAN7QH36"/>
<feature type="region of interest" description="Disordered" evidence="4">
    <location>
        <begin position="112"/>
        <end position="170"/>
    </location>
</feature>
<evidence type="ECO:0000256" key="2">
    <source>
        <dbReference type="PROSITE-ProRule" id="PRU00285"/>
    </source>
</evidence>
<dbReference type="InterPro" id="IPR008978">
    <property type="entry name" value="HSP20-like_chaperone"/>
</dbReference>
<dbReference type="CDD" id="cd06464">
    <property type="entry name" value="ACD_sHsps-like"/>
    <property type="match status" value="1"/>
</dbReference>
<dbReference type="Gene3D" id="2.60.40.790">
    <property type="match status" value="1"/>
</dbReference>
<evidence type="ECO:0000259" key="5">
    <source>
        <dbReference type="PROSITE" id="PS01031"/>
    </source>
</evidence>
<feature type="domain" description="CS" evidence="6">
    <location>
        <begin position="26"/>
        <end position="118"/>
    </location>
</feature>
<dbReference type="PANTHER" id="PTHR11527">
    <property type="entry name" value="HEAT-SHOCK PROTEIN 20 FAMILY MEMBER"/>
    <property type="match status" value="1"/>
</dbReference>
<evidence type="ECO:0000259" key="6">
    <source>
        <dbReference type="PROSITE" id="PS51203"/>
    </source>
</evidence>
<dbReference type="GO" id="GO:0006950">
    <property type="term" value="P:response to stress"/>
    <property type="evidence" value="ECO:0007669"/>
    <property type="project" value="UniProtKB-ARBA"/>
</dbReference>
<evidence type="ECO:0000256" key="1">
    <source>
        <dbReference type="ARBA" id="ARBA00023016"/>
    </source>
</evidence>
<proteinExistence type="inferred from homology"/>
<dbReference type="PROSITE" id="PS01031">
    <property type="entry name" value="SHSP"/>
    <property type="match status" value="1"/>
</dbReference>
<dbReference type="SUPFAM" id="SSF49764">
    <property type="entry name" value="HSP20-like chaperones"/>
    <property type="match status" value="1"/>
</dbReference>
<dbReference type="PROSITE" id="PS51203">
    <property type="entry name" value="CS"/>
    <property type="match status" value="1"/>
</dbReference>
<reference evidence="7 8" key="1">
    <citation type="journal article" date="2023" name="Hortic Res">
        <title>Pangenome of water caltrop reveals structural variations and asymmetric subgenome divergence after allopolyploidization.</title>
        <authorList>
            <person name="Zhang X."/>
            <person name="Chen Y."/>
            <person name="Wang L."/>
            <person name="Yuan Y."/>
            <person name="Fang M."/>
            <person name="Shi L."/>
            <person name="Lu R."/>
            <person name="Comes H.P."/>
            <person name="Ma Y."/>
            <person name="Chen Y."/>
            <person name="Huang G."/>
            <person name="Zhou Y."/>
            <person name="Zheng Z."/>
            <person name="Qiu Y."/>
        </authorList>
    </citation>
    <scope>NUCLEOTIDE SEQUENCE [LARGE SCALE GENOMIC DNA]</scope>
    <source>
        <strain evidence="7">F231</strain>
    </source>
</reference>
<accession>A0AAN7QH36</accession>
<comment type="caution">
    <text evidence="7">The sequence shown here is derived from an EMBL/GenBank/DDBJ whole genome shotgun (WGS) entry which is preliminary data.</text>
</comment>
<dbReference type="Proteomes" id="UP001346149">
    <property type="component" value="Unassembled WGS sequence"/>
</dbReference>
<dbReference type="InterPro" id="IPR031107">
    <property type="entry name" value="Small_HSP"/>
</dbReference>
<keyword evidence="1" id="KW-0346">Stress response</keyword>
<name>A0AAN7QH36_TRANT</name>
<protein>
    <recommendedName>
        <fullName evidence="9">SHSP domain-containing protein</fullName>
    </recommendedName>
</protein>
<dbReference type="EMBL" id="JAXQNO010000022">
    <property type="protein sequence ID" value="KAK4767103.1"/>
    <property type="molecule type" value="Genomic_DNA"/>
</dbReference>
<keyword evidence="8" id="KW-1185">Reference proteome</keyword>
<feature type="domain" description="SHSP" evidence="5">
    <location>
        <begin position="22"/>
        <end position="126"/>
    </location>
</feature>
<evidence type="ECO:0000256" key="4">
    <source>
        <dbReference type="SAM" id="MobiDB-lite"/>
    </source>
</evidence>
<evidence type="ECO:0008006" key="9">
    <source>
        <dbReference type="Google" id="ProtNLM"/>
    </source>
</evidence>
<evidence type="ECO:0000313" key="7">
    <source>
        <dbReference type="EMBL" id="KAK4767103.1"/>
    </source>
</evidence>